<keyword evidence="1" id="KW-1133">Transmembrane helix</keyword>
<dbReference type="Pfam" id="PF07963">
    <property type="entry name" value="N_methyl"/>
    <property type="match status" value="1"/>
</dbReference>
<dbReference type="InterPro" id="IPR045584">
    <property type="entry name" value="Pilin-like"/>
</dbReference>
<feature type="transmembrane region" description="Helical" evidence="1">
    <location>
        <begin position="20"/>
        <end position="38"/>
    </location>
</feature>
<dbReference type="NCBIfam" id="TIGR02532">
    <property type="entry name" value="IV_pilin_GFxxxE"/>
    <property type="match status" value="1"/>
</dbReference>
<proteinExistence type="predicted"/>
<organism evidence="3 4">
    <name type="scientific">Frigoriglobus tundricola</name>
    <dbReference type="NCBI Taxonomy" id="2774151"/>
    <lineage>
        <taxon>Bacteria</taxon>
        <taxon>Pseudomonadati</taxon>
        <taxon>Planctomycetota</taxon>
        <taxon>Planctomycetia</taxon>
        <taxon>Gemmatales</taxon>
        <taxon>Gemmataceae</taxon>
        <taxon>Frigoriglobus</taxon>
    </lineage>
</organism>
<dbReference type="NCBIfam" id="TIGR04294">
    <property type="entry name" value="pre_pil_HX9DG"/>
    <property type="match status" value="1"/>
</dbReference>
<dbReference type="PANTHER" id="PTHR30093:SF2">
    <property type="entry name" value="TYPE II SECRETION SYSTEM PROTEIN H"/>
    <property type="match status" value="1"/>
</dbReference>
<dbReference type="KEGG" id="ftj:FTUN_7747"/>
<keyword evidence="1" id="KW-0472">Membrane</keyword>
<dbReference type="RefSeq" id="WP_171474942.1">
    <property type="nucleotide sequence ID" value="NZ_CP053452.2"/>
</dbReference>
<dbReference type="SUPFAM" id="SSF54523">
    <property type="entry name" value="Pili subunits"/>
    <property type="match status" value="1"/>
</dbReference>
<dbReference type="AlphaFoldDB" id="A0A6M5Z4I3"/>
<evidence type="ECO:0000259" key="2">
    <source>
        <dbReference type="Pfam" id="PF07596"/>
    </source>
</evidence>
<reference evidence="4" key="1">
    <citation type="submission" date="2020-05" db="EMBL/GenBank/DDBJ databases">
        <title>Frigoriglobus tundricola gen. nov., sp. nov., a psychrotolerant cellulolytic planctomycete of the family Gemmataceae with two divergent copies of 16S rRNA gene.</title>
        <authorList>
            <person name="Kulichevskaya I.S."/>
            <person name="Ivanova A.A."/>
            <person name="Naumoff D.G."/>
            <person name="Beletsky A.V."/>
            <person name="Rijpstra W.I.C."/>
            <person name="Sinninghe Damste J.S."/>
            <person name="Mardanov A.V."/>
            <person name="Ravin N.V."/>
            <person name="Dedysh S.N."/>
        </authorList>
    </citation>
    <scope>NUCLEOTIDE SEQUENCE [LARGE SCALE GENOMIC DNA]</scope>
    <source>
        <strain evidence="4">PL17</strain>
    </source>
</reference>
<feature type="domain" description="DUF1559" evidence="2">
    <location>
        <begin position="39"/>
        <end position="260"/>
    </location>
</feature>
<accession>A0A6M5Z4I3</accession>
<dbReference type="Pfam" id="PF07596">
    <property type="entry name" value="SBP_bac_10"/>
    <property type="match status" value="1"/>
</dbReference>
<dbReference type="Gene3D" id="3.30.700.10">
    <property type="entry name" value="Glycoprotein, Type 4 Pilin"/>
    <property type="match status" value="1"/>
</dbReference>
<evidence type="ECO:0000313" key="3">
    <source>
        <dbReference type="EMBL" id="QJX00123.1"/>
    </source>
</evidence>
<dbReference type="Proteomes" id="UP000503447">
    <property type="component" value="Chromosome"/>
</dbReference>
<dbReference type="EMBL" id="CP053452">
    <property type="protein sequence ID" value="QJX00123.1"/>
    <property type="molecule type" value="Genomic_DNA"/>
</dbReference>
<dbReference type="PANTHER" id="PTHR30093">
    <property type="entry name" value="GENERAL SECRETION PATHWAY PROTEIN G"/>
    <property type="match status" value="1"/>
</dbReference>
<keyword evidence="4" id="KW-1185">Reference proteome</keyword>
<dbReference type="InterPro" id="IPR011453">
    <property type="entry name" value="DUF1559"/>
</dbReference>
<dbReference type="InterPro" id="IPR012902">
    <property type="entry name" value="N_methyl_site"/>
</dbReference>
<evidence type="ECO:0000313" key="4">
    <source>
        <dbReference type="Proteomes" id="UP000503447"/>
    </source>
</evidence>
<name>A0A6M5Z4I3_9BACT</name>
<protein>
    <recommendedName>
        <fullName evidence="2">DUF1559 domain-containing protein</fullName>
    </recommendedName>
</protein>
<evidence type="ECO:0000256" key="1">
    <source>
        <dbReference type="SAM" id="Phobius"/>
    </source>
</evidence>
<sequence>MPTAMQSAIPARRAFTLVELLIVIAIIAILIGLLLPGVQRVREAAARIQCANHLKQIGLAAHVYHDQYDRFPTGGTLWSDPPTYVAGVPAAPPVQNAGWAFQLLPFIEQENLQRDAALVVPTPVPMYFCPARRAPLAIQGRGLIDYASATGTGGSATGSGPYYGVIARNPNRVAINDVTDGLSNTLVIGEKRLNPAQYLIGCWYDDTGAMAGWDNDIVCITTLGLARDGGSTAYQFGSAHPTGMNAVFGDGSVRLVSYDITPITLNALGDRRDGAVVALP</sequence>
<dbReference type="InterPro" id="IPR027558">
    <property type="entry name" value="Pre_pil_HX9DG_C"/>
</dbReference>
<keyword evidence="1" id="KW-0812">Transmembrane</keyword>
<gene>
    <name evidence="3" type="ORF">FTUN_7747</name>
</gene>